<name>A0A0H5D2F8_9RHOB</name>
<feature type="transmembrane region" description="Helical" evidence="1">
    <location>
        <begin position="29"/>
        <end position="52"/>
    </location>
</feature>
<dbReference type="STRING" id="481446.NIT7645_01624"/>
<dbReference type="Proteomes" id="UP000043764">
    <property type="component" value="Unassembled WGS sequence"/>
</dbReference>
<evidence type="ECO:0000256" key="1">
    <source>
        <dbReference type="SAM" id="Phobius"/>
    </source>
</evidence>
<proteinExistence type="predicted"/>
<keyword evidence="3" id="KW-1185">Reference proteome</keyword>
<sequence length="108" mass="11672">MPNRQDEKAKGCGNEYKFFGVRPPVVSEFVLYGIAIPGLTLALFGGLVGNWVLERHPLVLFIIVSVGGLLGFAVGVIKSRMYQRSLEAVAIGLLPPKCACHDEDVAET</sequence>
<accession>A0A0H5D2F8</accession>
<organism evidence="2 3">
    <name type="scientific">Phaeobacter italicus</name>
    <dbReference type="NCBI Taxonomy" id="481446"/>
    <lineage>
        <taxon>Bacteria</taxon>
        <taxon>Pseudomonadati</taxon>
        <taxon>Pseudomonadota</taxon>
        <taxon>Alphaproteobacteria</taxon>
        <taxon>Rhodobacterales</taxon>
        <taxon>Roseobacteraceae</taxon>
        <taxon>Phaeobacter</taxon>
    </lineage>
</organism>
<protein>
    <submittedName>
        <fullName evidence="2">Uncharacterized protein</fullName>
    </submittedName>
</protein>
<dbReference type="AlphaFoldDB" id="A0A0H5D2F8"/>
<keyword evidence="1" id="KW-1133">Transmembrane helix</keyword>
<evidence type="ECO:0000313" key="2">
    <source>
        <dbReference type="EMBL" id="CRL10928.1"/>
    </source>
</evidence>
<gene>
    <name evidence="2" type="ORF">NIT7321_01776</name>
</gene>
<evidence type="ECO:0000313" key="3">
    <source>
        <dbReference type="Proteomes" id="UP000043764"/>
    </source>
</evidence>
<feature type="transmembrane region" description="Helical" evidence="1">
    <location>
        <begin position="58"/>
        <end position="77"/>
    </location>
</feature>
<keyword evidence="1" id="KW-0472">Membrane</keyword>
<dbReference type="EMBL" id="CVRL01000020">
    <property type="protein sequence ID" value="CRL10928.1"/>
    <property type="molecule type" value="Genomic_DNA"/>
</dbReference>
<keyword evidence="1" id="KW-0812">Transmembrane</keyword>
<reference evidence="2 3" key="1">
    <citation type="submission" date="2015-05" db="EMBL/GenBank/DDBJ databases">
        <authorList>
            <person name="Rodrigo-Torres Lidia"/>
            <person name="Arahal R.David."/>
        </authorList>
    </citation>
    <scope>NUCLEOTIDE SEQUENCE [LARGE SCALE GENOMIC DNA]</scope>
    <source>
        <strain evidence="2 3">CECT 7321</strain>
    </source>
</reference>